<organism evidence="5 6">
    <name type="scientific">Mycena belliarum</name>
    <dbReference type="NCBI Taxonomy" id="1033014"/>
    <lineage>
        <taxon>Eukaryota</taxon>
        <taxon>Fungi</taxon>
        <taxon>Dikarya</taxon>
        <taxon>Basidiomycota</taxon>
        <taxon>Agaricomycotina</taxon>
        <taxon>Agaricomycetes</taxon>
        <taxon>Agaricomycetidae</taxon>
        <taxon>Agaricales</taxon>
        <taxon>Marasmiineae</taxon>
        <taxon>Mycenaceae</taxon>
        <taxon>Mycena</taxon>
    </lineage>
</organism>
<dbReference type="InterPro" id="IPR019775">
    <property type="entry name" value="WD40_repeat_CS"/>
</dbReference>
<dbReference type="PANTHER" id="PTHR47232:SF1">
    <property type="entry name" value="TRANSDUCIN FAMILY PROTEIN _ WD-40 REPEAT FAMILY PROTEIN"/>
    <property type="match status" value="1"/>
</dbReference>
<dbReference type="Proteomes" id="UP001222325">
    <property type="component" value="Unassembled WGS sequence"/>
</dbReference>
<reference evidence="5" key="1">
    <citation type="submission" date="2023-03" db="EMBL/GenBank/DDBJ databases">
        <title>Massive genome expansion in bonnet fungi (Mycena s.s.) driven by repeated elements and novel gene families across ecological guilds.</title>
        <authorList>
            <consortium name="Lawrence Berkeley National Laboratory"/>
            <person name="Harder C.B."/>
            <person name="Miyauchi S."/>
            <person name="Viragh M."/>
            <person name="Kuo A."/>
            <person name="Thoen E."/>
            <person name="Andreopoulos B."/>
            <person name="Lu D."/>
            <person name="Skrede I."/>
            <person name="Drula E."/>
            <person name="Henrissat B."/>
            <person name="Morin E."/>
            <person name="Kohler A."/>
            <person name="Barry K."/>
            <person name="LaButti K."/>
            <person name="Morin E."/>
            <person name="Salamov A."/>
            <person name="Lipzen A."/>
            <person name="Mereny Z."/>
            <person name="Hegedus B."/>
            <person name="Baldrian P."/>
            <person name="Stursova M."/>
            <person name="Weitz H."/>
            <person name="Taylor A."/>
            <person name="Grigoriev I.V."/>
            <person name="Nagy L.G."/>
            <person name="Martin F."/>
            <person name="Kauserud H."/>
        </authorList>
    </citation>
    <scope>NUCLEOTIDE SEQUENCE</scope>
    <source>
        <strain evidence="5">CBHHK173m</strain>
    </source>
</reference>
<dbReference type="PROSITE" id="PS00678">
    <property type="entry name" value="WD_REPEATS_1"/>
    <property type="match status" value="1"/>
</dbReference>
<gene>
    <name evidence="5" type="ORF">B0H15DRAFT_828505</name>
</gene>
<protein>
    <submittedName>
        <fullName evidence="5">WD40-repeat-containing domain protein</fullName>
    </submittedName>
</protein>
<evidence type="ECO:0000256" key="2">
    <source>
        <dbReference type="ARBA" id="ARBA00022737"/>
    </source>
</evidence>
<dbReference type="SUPFAM" id="SSF50978">
    <property type="entry name" value="WD40 repeat-like"/>
    <property type="match status" value="1"/>
</dbReference>
<keyword evidence="2" id="KW-0677">Repeat</keyword>
<keyword evidence="6" id="KW-1185">Reference proteome</keyword>
<evidence type="ECO:0000256" key="1">
    <source>
        <dbReference type="ARBA" id="ARBA00022574"/>
    </source>
</evidence>
<evidence type="ECO:0000256" key="3">
    <source>
        <dbReference type="PROSITE-ProRule" id="PRU00221"/>
    </source>
</evidence>
<dbReference type="PROSITE" id="PS50082">
    <property type="entry name" value="WD_REPEATS_2"/>
    <property type="match status" value="1"/>
</dbReference>
<keyword evidence="1 3" id="KW-0853">WD repeat</keyword>
<feature type="region of interest" description="Disordered" evidence="4">
    <location>
        <begin position="132"/>
        <end position="155"/>
    </location>
</feature>
<dbReference type="EMBL" id="JARJCN010000013">
    <property type="protein sequence ID" value="KAJ7095207.1"/>
    <property type="molecule type" value="Genomic_DNA"/>
</dbReference>
<evidence type="ECO:0000256" key="4">
    <source>
        <dbReference type="SAM" id="MobiDB-lite"/>
    </source>
</evidence>
<dbReference type="Gene3D" id="2.130.10.10">
    <property type="entry name" value="YVTN repeat-like/Quinoprotein amine dehydrogenase"/>
    <property type="match status" value="1"/>
</dbReference>
<dbReference type="InterPro" id="IPR001680">
    <property type="entry name" value="WD40_rpt"/>
</dbReference>
<feature type="region of interest" description="Disordered" evidence="4">
    <location>
        <begin position="1"/>
        <end position="58"/>
    </location>
</feature>
<dbReference type="PANTHER" id="PTHR47232">
    <property type="entry name" value="TRANSDUCIN FAMILY PROTEIN / WD-40 REPEAT FAMILY PROTEIN"/>
    <property type="match status" value="1"/>
</dbReference>
<accession>A0AAD6U8K3</accession>
<dbReference type="InterPro" id="IPR015943">
    <property type="entry name" value="WD40/YVTN_repeat-like_dom_sf"/>
</dbReference>
<evidence type="ECO:0000313" key="5">
    <source>
        <dbReference type="EMBL" id="KAJ7095207.1"/>
    </source>
</evidence>
<dbReference type="InterPro" id="IPR036322">
    <property type="entry name" value="WD40_repeat_dom_sf"/>
</dbReference>
<feature type="repeat" description="WD" evidence="3">
    <location>
        <begin position="493"/>
        <end position="535"/>
    </location>
</feature>
<dbReference type="Pfam" id="PF00400">
    <property type="entry name" value="WD40"/>
    <property type="match status" value="1"/>
</dbReference>
<sequence>MTDLEDAQPNDLRGRNVQGVAIRPASLKSRRPPFKRPSDRAYTFESPSKRRRLDQPSRKEVIRELPLNCRKGEVGCNKERKCFIAKEIELLQNSEHGLKVSTYRLTNDAVHFTCLQVDILNCSLAPSSFPLNPNNGMQPKDPIQPKVDPQSPSPPNPYVAVVTGPPRIFKSGTLSFKPAVPVTGEAYRERAVAPRAVSGNFDADLDHLVPVAELLFGKQGPPRPMKHSLDLAETISTARIVKPLSMQSGTPSAVASSIQPPSLSTTSCQTAGQVPSPDFSAVKPLSLQSQTQAVTASSILPYQTAAQSSDFFASTSADNVIPPAPTASISTGDHIFEADGDEFRIPFRHQHDKLRRYLTDPSHSSSAIISMYGALEGVDILDRKHWLIAQGPNPTREAVEDACLVTDGIRSVAILGHGRDRHQLSLINMDEMNVEKPPVTDLKRPWNPTRKGGVTAVAPMMQPSTFATGGYDHMVHLWTIQVDLSSALSVPLNIKHNSQVQSLLSIRDSSHKLISAGADCSVNIWDLSSERVAHSVKTSNSVYHLHPTVSPFCTLLEVAHRELQFEVRDHRCVPTIAVQRFGYTTPQVHGRFMKGSALANCFASGDRVGHVRLWDLRNVKHPHAEVKCFDGQKIAHLMFQSSPSRLLAFSETNQIRVIKYNQRL</sequence>
<evidence type="ECO:0000313" key="6">
    <source>
        <dbReference type="Proteomes" id="UP001222325"/>
    </source>
</evidence>
<name>A0AAD6U8K3_9AGAR</name>
<dbReference type="AlphaFoldDB" id="A0AAD6U8K3"/>
<dbReference type="SMART" id="SM00320">
    <property type="entry name" value="WD40"/>
    <property type="match status" value="3"/>
</dbReference>
<proteinExistence type="predicted"/>
<comment type="caution">
    <text evidence="5">The sequence shown here is derived from an EMBL/GenBank/DDBJ whole genome shotgun (WGS) entry which is preliminary data.</text>
</comment>